<reference evidence="1" key="1">
    <citation type="submission" date="2018-05" db="EMBL/GenBank/DDBJ databases">
        <title>Reclassification of Methylarcula marina and Methylarcula terricola as Paracoccus methylarcula sp.nov., comb.nov. and Paracoccus terricola comb.nov.</title>
        <authorList>
            <person name="Shmareva M.N."/>
            <person name="Doronina N.V."/>
            <person name="Vasilenko O.V."/>
            <person name="Tarlachkov S.V."/>
            <person name="Trotsenko Y.A."/>
        </authorList>
    </citation>
    <scope>NUCLEOTIDE SEQUENCE [LARGE SCALE GENOMIC DNA]</scope>
    <source>
        <strain evidence="1">VKM B-2159</strain>
    </source>
</reference>
<dbReference type="AlphaFoldDB" id="A0A422QTU0"/>
<proteinExistence type="predicted"/>
<keyword evidence="2" id="KW-1185">Reference proteome</keyword>
<accession>A0A422QTU0</accession>
<name>A0A422QTU0_9RHOB</name>
<sequence>MLIGCFDEIEIIWPFAMETRKPDVTPDWVVEKQTRAQALADGLIFERKEGEPLPPWIEKPRILLGSIGWRMGAGETYLHEVFFPFWQSLTEREQDGYWKKFDLGPRWEDRSRWMNALDFNRAKN</sequence>
<evidence type="ECO:0000313" key="2">
    <source>
        <dbReference type="Proteomes" id="UP000238137"/>
    </source>
</evidence>
<protein>
    <submittedName>
        <fullName evidence="1">Uncharacterized protein</fullName>
    </submittedName>
</protein>
<evidence type="ECO:0000313" key="1">
    <source>
        <dbReference type="EMBL" id="RNF33467.1"/>
    </source>
</evidence>
<gene>
    <name evidence="1" type="ORF">A7A09_017205</name>
</gene>
<dbReference type="Proteomes" id="UP000238137">
    <property type="component" value="Unassembled WGS sequence"/>
</dbReference>
<comment type="caution">
    <text evidence="1">The sequence shown here is derived from an EMBL/GenBank/DDBJ whole genome shotgun (WGS) entry which is preliminary data.</text>
</comment>
<organism evidence="1 2">
    <name type="scientific">Paracoccus methylarcula</name>
    <dbReference type="NCBI Taxonomy" id="72022"/>
    <lineage>
        <taxon>Bacteria</taxon>
        <taxon>Pseudomonadati</taxon>
        <taxon>Pseudomonadota</taxon>
        <taxon>Alphaproteobacteria</taxon>
        <taxon>Rhodobacterales</taxon>
        <taxon>Paracoccaceae</taxon>
        <taxon>Paracoccus</taxon>
    </lineage>
</organism>
<dbReference type="EMBL" id="PXNQ02000011">
    <property type="protein sequence ID" value="RNF33467.1"/>
    <property type="molecule type" value="Genomic_DNA"/>
</dbReference>